<gene>
    <name evidence="1" type="ORF">GZ085_11175</name>
</gene>
<dbReference type="EMBL" id="JAAFGW010000181">
    <property type="protein sequence ID" value="NDP48924.1"/>
    <property type="molecule type" value="Genomic_DNA"/>
</dbReference>
<evidence type="ECO:0000313" key="2">
    <source>
        <dbReference type="Proteomes" id="UP000483432"/>
    </source>
</evidence>
<comment type="caution">
    <text evidence="1">The sequence shown here is derived from an EMBL/GenBank/DDBJ whole genome shotgun (WGS) entry which is preliminary data.</text>
</comment>
<dbReference type="Proteomes" id="UP000483432">
    <property type="component" value="Unassembled WGS sequence"/>
</dbReference>
<accession>A0A7C9TB74</accession>
<reference evidence="1 2" key="1">
    <citation type="submission" date="2019-09" db="EMBL/GenBank/DDBJ databases">
        <title>H2 Metabolism Revealed by Metagenomic Analysis in Subglacial Sediment of East Antarctica.</title>
        <authorList>
            <person name="Yang Z."/>
            <person name="Zhang Y."/>
            <person name="Lv Y."/>
            <person name="Yan W."/>
            <person name="Xiao X."/>
            <person name="Sun B."/>
            <person name="Ma H."/>
        </authorList>
    </citation>
    <scope>NUCLEOTIDE SEQUENCE [LARGE SCALE GENOMIC DNA]</scope>
    <source>
        <strain evidence="1">Bin2_2</strain>
    </source>
</reference>
<dbReference type="AlphaFoldDB" id="A0A7C9TB74"/>
<evidence type="ECO:0000313" key="1">
    <source>
        <dbReference type="EMBL" id="NDP48924.1"/>
    </source>
</evidence>
<proteinExistence type="predicted"/>
<protein>
    <submittedName>
        <fullName evidence="1">Uncharacterized protein</fullName>
    </submittedName>
</protein>
<organism evidence="1 2">
    <name type="scientific">Sulfuriferula multivorans</name>
    <dbReference type="NCBI Taxonomy" id="1559896"/>
    <lineage>
        <taxon>Bacteria</taxon>
        <taxon>Pseudomonadati</taxon>
        <taxon>Pseudomonadota</taxon>
        <taxon>Betaproteobacteria</taxon>
        <taxon>Nitrosomonadales</taxon>
        <taxon>Sulfuricellaceae</taxon>
        <taxon>Sulfuriferula</taxon>
    </lineage>
</organism>
<sequence length="113" mass="12114">MAVSNITLPKVPTTKDLLDTIQTMDSLSQEGFSQIAAIASLALLAMKTAAPNDTINIIQALRAIRGKAVDIENCINYEAEMVGGNYIDPDRREKLLADVSKAVEVRPVVCGLA</sequence>
<name>A0A7C9TB74_9PROT</name>